<reference evidence="7" key="1">
    <citation type="submission" date="2015-09" db="EMBL/GenBank/DDBJ databases">
        <authorList>
            <consortium name="Pathogen Informatics"/>
        </authorList>
    </citation>
    <scope>NUCLEOTIDE SEQUENCE</scope>
    <source>
        <strain evidence="7">2789STDY5834896</strain>
    </source>
</reference>
<dbReference type="EMBL" id="FMHG01000001">
    <property type="protein sequence ID" value="SCJ44710.1"/>
    <property type="molecule type" value="Genomic_DNA"/>
</dbReference>
<dbReference type="PANTHER" id="PTHR43370">
    <property type="entry name" value="SUGAR ABC TRANSPORTER INTEGRAL MEMBRANE PROTEIN-RELATED"/>
    <property type="match status" value="1"/>
</dbReference>
<comment type="subcellular location">
    <subcellularLocation>
        <location evidence="1">Cell membrane</location>
        <topology evidence="1">Multi-pass membrane protein</topology>
    </subcellularLocation>
</comment>
<keyword evidence="2" id="KW-1003">Cell membrane</keyword>
<feature type="transmembrane region" description="Helical" evidence="6">
    <location>
        <begin position="272"/>
        <end position="292"/>
    </location>
</feature>
<dbReference type="AlphaFoldDB" id="A0A1C6GHN8"/>
<dbReference type="Pfam" id="PF02653">
    <property type="entry name" value="BPD_transp_2"/>
    <property type="match status" value="1"/>
</dbReference>
<evidence type="ECO:0000256" key="4">
    <source>
        <dbReference type="ARBA" id="ARBA00022989"/>
    </source>
</evidence>
<keyword evidence="5 6" id="KW-0472">Membrane</keyword>
<sequence length="311" mass="32614">MALTETLQFAGTMFSGAMRIAIPICFGALGSTICERAGIVNIGIEGMMLAGSFGGVVGALVTGSPWIGLLFAMVAGMLFSLLHGVLTIHYGTGHIISGLGVNLLASGVTTVLLVAIWQNRGKSEMVGTLPTIELTFLKKIPFIGQAFGSFSPLFLLLLAAVALLWVFLYKTTFGLRARIVGESPQTADAAGISVPKMQYICVLLCGLLCGLGGAYLSIGDIGMFSRDMVAGRGYIAMAVTIFGAWNPIGALGGGLLFGLAQSLQFRLQQSGIPVQLIQMLPYVITILVLLLVRRKGGGPAAAGKTFDREKH</sequence>
<gene>
    <name evidence="7" type="ORF">SAMEA3545359_00389</name>
</gene>
<dbReference type="PANTHER" id="PTHR43370:SF1">
    <property type="entry name" value="GUANOSINE ABC TRANSPORTER PERMEASE PROTEIN NUPQ"/>
    <property type="match status" value="1"/>
</dbReference>
<dbReference type="CDD" id="cd06580">
    <property type="entry name" value="TM_PBP1_transp_TpRbsC_like"/>
    <property type="match status" value="1"/>
</dbReference>
<feature type="transmembrane region" description="Helical" evidence="6">
    <location>
        <begin position="234"/>
        <end position="260"/>
    </location>
</feature>
<feature type="transmembrane region" description="Helical" evidence="6">
    <location>
        <begin position="38"/>
        <end position="60"/>
    </location>
</feature>
<feature type="transmembrane region" description="Helical" evidence="6">
    <location>
        <begin position="6"/>
        <end position="26"/>
    </location>
</feature>
<evidence type="ECO:0000313" key="7">
    <source>
        <dbReference type="EMBL" id="SCJ44710.1"/>
    </source>
</evidence>
<evidence type="ECO:0000256" key="6">
    <source>
        <dbReference type="SAM" id="Phobius"/>
    </source>
</evidence>
<name>A0A1C6GHN8_9FIRM</name>
<dbReference type="GO" id="GO:0005886">
    <property type="term" value="C:plasma membrane"/>
    <property type="evidence" value="ECO:0007669"/>
    <property type="project" value="UniProtKB-SubCell"/>
</dbReference>
<dbReference type="InterPro" id="IPR001851">
    <property type="entry name" value="ABC_transp_permease"/>
</dbReference>
<accession>A0A1C6GHN8</accession>
<evidence type="ECO:0000256" key="1">
    <source>
        <dbReference type="ARBA" id="ARBA00004651"/>
    </source>
</evidence>
<keyword evidence="3 6" id="KW-0812">Transmembrane</keyword>
<dbReference type="GO" id="GO:0022857">
    <property type="term" value="F:transmembrane transporter activity"/>
    <property type="evidence" value="ECO:0007669"/>
    <property type="project" value="InterPro"/>
</dbReference>
<feature type="transmembrane region" description="Helical" evidence="6">
    <location>
        <begin position="146"/>
        <end position="168"/>
    </location>
</feature>
<evidence type="ECO:0000256" key="3">
    <source>
        <dbReference type="ARBA" id="ARBA00022692"/>
    </source>
</evidence>
<evidence type="ECO:0000256" key="2">
    <source>
        <dbReference type="ARBA" id="ARBA00022475"/>
    </source>
</evidence>
<feature type="transmembrane region" description="Helical" evidence="6">
    <location>
        <begin position="66"/>
        <end position="88"/>
    </location>
</feature>
<feature type="transmembrane region" description="Helical" evidence="6">
    <location>
        <begin position="95"/>
        <end position="117"/>
    </location>
</feature>
<protein>
    <submittedName>
        <fullName evidence="7">ABC-type uncharacterized transport system, permease component</fullName>
    </submittedName>
</protein>
<keyword evidence="4 6" id="KW-1133">Transmembrane helix</keyword>
<organism evidence="7">
    <name type="scientific">uncultured Anaerotruncus sp</name>
    <dbReference type="NCBI Taxonomy" id="905011"/>
    <lineage>
        <taxon>Bacteria</taxon>
        <taxon>Bacillati</taxon>
        <taxon>Bacillota</taxon>
        <taxon>Clostridia</taxon>
        <taxon>Eubacteriales</taxon>
        <taxon>Oscillospiraceae</taxon>
        <taxon>Anaerotruncus</taxon>
        <taxon>environmental samples</taxon>
    </lineage>
</organism>
<proteinExistence type="predicted"/>
<feature type="transmembrane region" description="Helical" evidence="6">
    <location>
        <begin position="199"/>
        <end position="218"/>
    </location>
</feature>
<evidence type="ECO:0000256" key="5">
    <source>
        <dbReference type="ARBA" id="ARBA00023136"/>
    </source>
</evidence>